<name>A0A426XHL2_ENSVE</name>
<dbReference type="EMBL" id="AMZH03020631">
    <property type="protein sequence ID" value="RRT38977.1"/>
    <property type="molecule type" value="Genomic_DNA"/>
</dbReference>
<organism evidence="1 2">
    <name type="scientific">Ensete ventricosum</name>
    <name type="common">Abyssinian banana</name>
    <name type="synonym">Musa ensete</name>
    <dbReference type="NCBI Taxonomy" id="4639"/>
    <lineage>
        <taxon>Eukaryota</taxon>
        <taxon>Viridiplantae</taxon>
        <taxon>Streptophyta</taxon>
        <taxon>Embryophyta</taxon>
        <taxon>Tracheophyta</taxon>
        <taxon>Spermatophyta</taxon>
        <taxon>Magnoliopsida</taxon>
        <taxon>Liliopsida</taxon>
        <taxon>Zingiberales</taxon>
        <taxon>Musaceae</taxon>
        <taxon>Ensete</taxon>
    </lineage>
</organism>
<gene>
    <name evidence="1" type="ORF">B296_00040690</name>
</gene>
<protein>
    <submittedName>
        <fullName evidence="1">Uncharacterized protein</fullName>
    </submittedName>
</protein>
<dbReference type="AlphaFoldDB" id="A0A426XHL2"/>
<evidence type="ECO:0000313" key="2">
    <source>
        <dbReference type="Proteomes" id="UP000287651"/>
    </source>
</evidence>
<comment type="caution">
    <text evidence="1">The sequence shown here is derived from an EMBL/GenBank/DDBJ whole genome shotgun (WGS) entry which is preliminary data.</text>
</comment>
<dbReference type="Proteomes" id="UP000287651">
    <property type="component" value="Unassembled WGS sequence"/>
</dbReference>
<proteinExistence type="predicted"/>
<accession>A0A426XHL2</accession>
<reference evidence="1 2" key="1">
    <citation type="journal article" date="2014" name="Agronomy (Basel)">
        <title>A Draft Genome Sequence for Ensete ventricosum, the Drought-Tolerant Tree Against Hunger.</title>
        <authorList>
            <person name="Harrison J."/>
            <person name="Moore K.A."/>
            <person name="Paszkiewicz K."/>
            <person name="Jones T."/>
            <person name="Grant M."/>
            <person name="Ambacheew D."/>
            <person name="Muzemil S."/>
            <person name="Studholme D.J."/>
        </authorList>
    </citation>
    <scope>NUCLEOTIDE SEQUENCE [LARGE SCALE GENOMIC DNA]</scope>
</reference>
<evidence type="ECO:0000313" key="1">
    <source>
        <dbReference type="EMBL" id="RRT38977.1"/>
    </source>
</evidence>
<sequence>MSSGEPVVELPNCMNWGRYDTMVCTIPTSAWTWFVRSRKASAVTTNEAGLDVGEGNPGCRGFYSKGYEASVPEVLTAPVAYHAIVLRRSLYGPCGKARSVLLATGERRSCPPYPRQVDRTTADPPMLMSGRLQSRRVSHIVGPTVREHRNMVGGAGDVHVVSIRRVRYRAQFHVRELAEQHHPPSLVITSDRHTGGFFKLVLWTNLRWWSIPQSHF</sequence>